<protein>
    <submittedName>
        <fullName evidence="1">Uncharacterized protein</fullName>
    </submittedName>
</protein>
<sequence length="103" mass="11176">MGLGYSRVRSEYQNAKSIKELQQQGEGNVEIKPFVISAVHAVTSTQIKLHLPIAPSPAGFAMSSHSMIEPRAEHAEDYAPALNREWAKHQGSGVRAGRLANAP</sequence>
<gene>
    <name evidence="1" type="ORF">PLEPLA_LOCUS38621</name>
</gene>
<keyword evidence="2" id="KW-1185">Reference proteome</keyword>
<evidence type="ECO:0000313" key="1">
    <source>
        <dbReference type="EMBL" id="CAB1450929.1"/>
    </source>
</evidence>
<comment type="caution">
    <text evidence="1">The sequence shown here is derived from an EMBL/GenBank/DDBJ whole genome shotgun (WGS) entry which is preliminary data.</text>
</comment>
<name>A0A9N7Z6V6_PLEPL</name>
<accession>A0A9N7Z6V6</accession>
<dbReference type="EMBL" id="CADEAL010004070">
    <property type="protein sequence ID" value="CAB1450929.1"/>
    <property type="molecule type" value="Genomic_DNA"/>
</dbReference>
<evidence type="ECO:0000313" key="2">
    <source>
        <dbReference type="Proteomes" id="UP001153269"/>
    </source>
</evidence>
<organism evidence="1 2">
    <name type="scientific">Pleuronectes platessa</name>
    <name type="common">European plaice</name>
    <dbReference type="NCBI Taxonomy" id="8262"/>
    <lineage>
        <taxon>Eukaryota</taxon>
        <taxon>Metazoa</taxon>
        <taxon>Chordata</taxon>
        <taxon>Craniata</taxon>
        <taxon>Vertebrata</taxon>
        <taxon>Euteleostomi</taxon>
        <taxon>Actinopterygii</taxon>
        <taxon>Neopterygii</taxon>
        <taxon>Teleostei</taxon>
        <taxon>Neoteleostei</taxon>
        <taxon>Acanthomorphata</taxon>
        <taxon>Carangaria</taxon>
        <taxon>Pleuronectiformes</taxon>
        <taxon>Pleuronectoidei</taxon>
        <taxon>Pleuronectidae</taxon>
        <taxon>Pleuronectes</taxon>
    </lineage>
</organism>
<dbReference type="Proteomes" id="UP001153269">
    <property type="component" value="Unassembled WGS sequence"/>
</dbReference>
<reference evidence="1" key="1">
    <citation type="submission" date="2020-03" db="EMBL/GenBank/DDBJ databases">
        <authorList>
            <person name="Weist P."/>
        </authorList>
    </citation>
    <scope>NUCLEOTIDE SEQUENCE</scope>
</reference>
<proteinExistence type="predicted"/>
<dbReference type="AlphaFoldDB" id="A0A9N7Z6V6"/>